<keyword evidence="3" id="KW-1185">Reference proteome</keyword>
<dbReference type="Pfam" id="PF13332">
    <property type="entry name" value="Fil_haemagg_2"/>
    <property type="match status" value="1"/>
</dbReference>
<evidence type="ECO:0000256" key="1">
    <source>
        <dbReference type="SAM" id="MobiDB-lite"/>
    </source>
</evidence>
<feature type="region of interest" description="Disordered" evidence="1">
    <location>
        <begin position="109"/>
        <end position="130"/>
    </location>
</feature>
<evidence type="ECO:0000313" key="2">
    <source>
        <dbReference type="EMBL" id="XFO73557.1"/>
    </source>
</evidence>
<sequence>MGTGAGFLSLQQNQIQDLVSVSIGSSKTTFEQTTYTETANISNINAGDRVNIKATAGDVNLTGTKINAQDVTIEAVKNINLAGAQNKQQTDSKTSSSSWSVGGTIGTGFFGNASKGSGKENGNATTNVRK</sequence>
<dbReference type="Proteomes" id="UP000216052">
    <property type="component" value="Chromosome"/>
</dbReference>
<protein>
    <submittedName>
        <fullName evidence="2">Uncharacterized protein</fullName>
    </submittedName>
</protein>
<name>A0ABZ3J6N2_SPOA4</name>
<feature type="region of interest" description="Disordered" evidence="1">
    <location>
        <begin position="83"/>
        <end position="102"/>
    </location>
</feature>
<organism evidence="2 3">
    <name type="scientific">Sporomusa acidovorans (strain ATCC 49682 / DSM 3132 / Mol)</name>
    <dbReference type="NCBI Taxonomy" id="1123286"/>
    <lineage>
        <taxon>Bacteria</taxon>
        <taxon>Bacillati</taxon>
        <taxon>Bacillota</taxon>
        <taxon>Negativicutes</taxon>
        <taxon>Selenomonadales</taxon>
        <taxon>Sporomusaceae</taxon>
        <taxon>Sporomusa</taxon>
    </lineage>
</organism>
<feature type="compositionally biased region" description="Polar residues" evidence="1">
    <location>
        <begin position="120"/>
        <end position="130"/>
    </location>
</feature>
<proteinExistence type="predicted"/>
<reference evidence="2" key="1">
    <citation type="submission" date="2024-05" db="EMBL/GenBank/DDBJ databases">
        <title>Isolation and characterization of Sporomusa carbonis sp. nov., a carboxydotrophic hydrogenogen in the genus of Sporomusa isolated from a charcoal burning pile.</title>
        <authorList>
            <person name="Boeer T."/>
            <person name="Rosenbaum F."/>
            <person name="Eysell L."/>
            <person name="Mueller V."/>
            <person name="Daniel R."/>
            <person name="Poehlein A."/>
        </authorList>
    </citation>
    <scope>NUCLEOTIDE SEQUENCE [LARGE SCALE GENOMIC DNA]</scope>
    <source>
        <strain evidence="2">DSM 3132</strain>
    </source>
</reference>
<gene>
    <name evidence="2" type="ORF">SPACI_036640</name>
</gene>
<dbReference type="EMBL" id="CP155571">
    <property type="protein sequence ID" value="XFO73557.1"/>
    <property type="molecule type" value="Genomic_DNA"/>
</dbReference>
<dbReference type="InterPro" id="IPR025157">
    <property type="entry name" value="Hemagglutinin_rpt"/>
</dbReference>
<accession>A0ABZ3J6N2</accession>
<feature type="compositionally biased region" description="Low complexity" evidence="1">
    <location>
        <begin position="91"/>
        <end position="102"/>
    </location>
</feature>
<evidence type="ECO:0000313" key="3">
    <source>
        <dbReference type="Proteomes" id="UP000216052"/>
    </source>
</evidence>